<evidence type="ECO:0000256" key="1">
    <source>
        <dbReference type="ARBA" id="ARBA00022598"/>
    </source>
</evidence>
<keyword evidence="1 5" id="KW-0436">Ligase</keyword>
<proteinExistence type="inferred from homology"/>
<accession>A0AAJ2NQL3</accession>
<organism evidence="8 9">
    <name type="scientific">Alkalihalophilus pseudofirmus</name>
    <name type="common">Bacillus pseudofirmus</name>
    <dbReference type="NCBI Taxonomy" id="79885"/>
    <lineage>
        <taxon>Bacteria</taxon>
        <taxon>Bacillati</taxon>
        <taxon>Bacillota</taxon>
        <taxon>Bacilli</taxon>
        <taxon>Bacillales</taxon>
        <taxon>Bacillaceae</taxon>
        <taxon>Alkalihalophilus</taxon>
    </lineage>
</organism>
<dbReference type="Gene3D" id="3.40.50.20">
    <property type="match status" value="1"/>
</dbReference>
<dbReference type="Proteomes" id="UP001285636">
    <property type="component" value="Unassembled WGS sequence"/>
</dbReference>
<dbReference type="NCBIfam" id="NF004676">
    <property type="entry name" value="PRK06019.1-2"/>
    <property type="match status" value="1"/>
</dbReference>
<dbReference type="PROSITE" id="PS50975">
    <property type="entry name" value="ATP_GRASP"/>
    <property type="match status" value="1"/>
</dbReference>
<comment type="function">
    <text evidence="6">Catalyzes the ATP-dependent conversion of 5-aminoimidazole ribonucleotide (AIR) and HCO(3)- to N5-carboxyaminoimidazole ribonucleotide (N5-CAIR).</text>
</comment>
<comment type="pathway">
    <text evidence="5 6">Purine metabolism; IMP biosynthesis via de novo pathway; 5-amino-1-(5-phospho-D-ribosyl)imidazole-4-carboxylate from 5-amino-1-(5-phospho-D-ribosyl)imidazole (N5-CAIR route): step 1/2.</text>
</comment>
<dbReference type="NCBIfam" id="NF004675">
    <property type="entry name" value="PRK06019.1-1"/>
    <property type="match status" value="1"/>
</dbReference>
<comment type="catalytic activity">
    <reaction evidence="5 6">
        <text>5-amino-1-(5-phospho-beta-D-ribosyl)imidazole + hydrogencarbonate + ATP = 5-carboxyamino-1-(5-phospho-D-ribosyl)imidazole + ADP + phosphate + 2 H(+)</text>
        <dbReference type="Rhea" id="RHEA:19317"/>
        <dbReference type="ChEBI" id="CHEBI:15378"/>
        <dbReference type="ChEBI" id="CHEBI:17544"/>
        <dbReference type="ChEBI" id="CHEBI:30616"/>
        <dbReference type="ChEBI" id="CHEBI:43474"/>
        <dbReference type="ChEBI" id="CHEBI:58730"/>
        <dbReference type="ChEBI" id="CHEBI:137981"/>
        <dbReference type="ChEBI" id="CHEBI:456216"/>
        <dbReference type="EC" id="6.3.4.18"/>
    </reaction>
</comment>
<dbReference type="InterPro" id="IPR011761">
    <property type="entry name" value="ATP-grasp"/>
</dbReference>
<dbReference type="Gene3D" id="3.30.1490.20">
    <property type="entry name" value="ATP-grasp fold, A domain"/>
    <property type="match status" value="1"/>
</dbReference>
<dbReference type="HAMAP" id="MF_01928">
    <property type="entry name" value="PurK"/>
    <property type="match status" value="1"/>
</dbReference>
<dbReference type="GO" id="GO:0005524">
    <property type="term" value="F:ATP binding"/>
    <property type="evidence" value="ECO:0007669"/>
    <property type="project" value="UniProtKB-UniRule"/>
</dbReference>
<comment type="function">
    <text evidence="5">Catalyzes the ATP-dependent conversion of 5-aminoimidazole ribonucleotide (AIR) and HCO(3)(-) to N5-carboxyaminoimidazole ribonucleotide (N5-CAIR).</text>
</comment>
<feature type="binding site" evidence="5">
    <location>
        <position position="191"/>
    </location>
    <ligand>
        <name>ATP</name>
        <dbReference type="ChEBI" id="CHEBI:30616"/>
    </ligand>
</feature>
<evidence type="ECO:0000313" key="9">
    <source>
        <dbReference type="Proteomes" id="UP001285636"/>
    </source>
</evidence>
<dbReference type="GO" id="GO:0006189">
    <property type="term" value="P:'de novo' IMP biosynthetic process"/>
    <property type="evidence" value="ECO:0007669"/>
    <property type="project" value="UniProtKB-UniRule"/>
</dbReference>
<dbReference type="PANTHER" id="PTHR11609:SF5">
    <property type="entry name" value="PHOSPHORIBOSYLAMINOIMIDAZOLE CARBOXYLASE"/>
    <property type="match status" value="1"/>
</dbReference>
<protein>
    <recommendedName>
        <fullName evidence="5 6">N5-carboxyaminoimidazole ribonucleotide synthase</fullName>
        <shortName evidence="5 6">N5-CAIR synthase</shortName>
        <ecNumber evidence="5 6">6.3.4.18</ecNumber>
    </recommendedName>
    <alternativeName>
        <fullName evidence="5 6">5-(carboxyamino)imidazole ribonucleotide synthetase</fullName>
    </alternativeName>
</protein>
<dbReference type="SUPFAM" id="SSF51246">
    <property type="entry name" value="Rudiment single hybrid motif"/>
    <property type="match status" value="1"/>
</dbReference>
<dbReference type="EC" id="6.3.4.18" evidence="5 6"/>
<evidence type="ECO:0000256" key="4">
    <source>
        <dbReference type="ARBA" id="ARBA00022840"/>
    </source>
</evidence>
<dbReference type="Pfam" id="PF22660">
    <property type="entry name" value="RS_preATP-grasp-like"/>
    <property type="match status" value="1"/>
</dbReference>
<evidence type="ECO:0000259" key="7">
    <source>
        <dbReference type="PROSITE" id="PS50975"/>
    </source>
</evidence>
<dbReference type="Gene3D" id="3.30.470.20">
    <property type="entry name" value="ATP-grasp fold, B domain"/>
    <property type="match status" value="1"/>
</dbReference>
<feature type="binding site" evidence="5">
    <location>
        <position position="214"/>
    </location>
    <ligand>
        <name>ATP</name>
        <dbReference type="ChEBI" id="CHEBI:30616"/>
    </ligand>
</feature>
<dbReference type="RefSeq" id="WP_323467393.1">
    <property type="nucleotide sequence ID" value="NZ_CP144224.1"/>
</dbReference>
<dbReference type="PANTHER" id="PTHR11609">
    <property type="entry name" value="PURINE BIOSYNTHESIS PROTEIN 6/7, PUR6/7"/>
    <property type="match status" value="1"/>
</dbReference>
<dbReference type="GO" id="GO:0004638">
    <property type="term" value="F:phosphoribosylaminoimidazole carboxylase activity"/>
    <property type="evidence" value="ECO:0007669"/>
    <property type="project" value="InterPro"/>
</dbReference>
<dbReference type="FunFam" id="3.40.50.20:FF:000016">
    <property type="entry name" value="N5-carboxyaminoimidazole ribonucleotide synthase"/>
    <property type="match status" value="1"/>
</dbReference>
<reference evidence="8" key="1">
    <citation type="submission" date="2023-10" db="EMBL/GenBank/DDBJ databases">
        <title>Screening of Alkalihalophilus pseudofirmusBZ-TG-HK211 and Its Alleviation of Salt Stress on Rapeseed Growth.</title>
        <authorList>
            <person name="Zhao B."/>
            <person name="Guo T."/>
        </authorList>
    </citation>
    <scope>NUCLEOTIDE SEQUENCE</scope>
    <source>
        <strain evidence="8">BZ-TG-HK211</strain>
    </source>
</reference>
<keyword evidence="3 5" id="KW-0658">Purine biosynthesis</keyword>
<dbReference type="SUPFAM" id="SSF56059">
    <property type="entry name" value="Glutathione synthetase ATP-binding domain-like"/>
    <property type="match status" value="1"/>
</dbReference>
<evidence type="ECO:0000256" key="6">
    <source>
        <dbReference type="RuleBase" id="RU361200"/>
    </source>
</evidence>
<dbReference type="FunFam" id="3.30.1490.20:FF:000015">
    <property type="entry name" value="N5-carboxyaminoimidazole ribonucleotide synthase"/>
    <property type="match status" value="1"/>
</dbReference>
<evidence type="ECO:0000256" key="2">
    <source>
        <dbReference type="ARBA" id="ARBA00022741"/>
    </source>
</evidence>
<comment type="subunit">
    <text evidence="5 6">Homodimer.</text>
</comment>
<feature type="domain" description="ATP-grasp" evidence="7">
    <location>
        <begin position="111"/>
        <end position="298"/>
    </location>
</feature>
<dbReference type="Pfam" id="PF17769">
    <property type="entry name" value="PurK_C"/>
    <property type="match status" value="1"/>
</dbReference>
<dbReference type="GO" id="GO:0034028">
    <property type="term" value="F:5-(carboxyamino)imidazole ribonucleotide synthase activity"/>
    <property type="evidence" value="ECO:0007669"/>
    <property type="project" value="UniProtKB-UniRule"/>
</dbReference>
<feature type="binding site" evidence="5">
    <location>
        <begin position="268"/>
        <end position="269"/>
    </location>
    <ligand>
        <name>ATP</name>
        <dbReference type="ChEBI" id="CHEBI:30616"/>
    </ligand>
</feature>
<dbReference type="NCBIfam" id="NF004679">
    <property type="entry name" value="PRK06019.1-5"/>
    <property type="match status" value="1"/>
</dbReference>
<dbReference type="InterPro" id="IPR005875">
    <property type="entry name" value="PurK"/>
</dbReference>
<feature type="binding site" evidence="5">
    <location>
        <begin position="183"/>
        <end position="186"/>
    </location>
    <ligand>
        <name>ATP</name>
        <dbReference type="ChEBI" id="CHEBI:30616"/>
    </ligand>
</feature>
<name>A0AAJ2NQL3_ALKPS</name>
<gene>
    <name evidence="5 6 8" type="primary">purK</name>
    <name evidence="8" type="ORF">RYX45_16405</name>
</gene>
<dbReference type="GO" id="GO:0046872">
    <property type="term" value="F:metal ion binding"/>
    <property type="evidence" value="ECO:0007669"/>
    <property type="project" value="InterPro"/>
</dbReference>
<feature type="binding site" evidence="5">
    <location>
        <begin position="152"/>
        <end position="158"/>
    </location>
    <ligand>
        <name>ATP</name>
        <dbReference type="ChEBI" id="CHEBI:30616"/>
    </ligand>
</feature>
<dbReference type="GO" id="GO:0005829">
    <property type="term" value="C:cytosol"/>
    <property type="evidence" value="ECO:0007669"/>
    <property type="project" value="TreeGrafter"/>
</dbReference>
<dbReference type="FunFam" id="3.30.470.20:FF:000029">
    <property type="entry name" value="N5-carboxyaminoimidazole ribonucleotide synthase"/>
    <property type="match status" value="1"/>
</dbReference>
<keyword evidence="2 5" id="KW-0547">Nucleotide-binding</keyword>
<keyword evidence="4 5" id="KW-0067">ATP-binding</keyword>
<dbReference type="EMBL" id="JAWJAY010000004">
    <property type="protein sequence ID" value="MDV2886776.1"/>
    <property type="molecule type" value="Genomic_DNA"/>
</dbReference>
<dbReference type="NCBIfam" id="TIGR01161">
    <property type="entry name" value="purK"/>
    <property type="match status" value="1"/>
</dbReference>
<dbReference type="InterPro" id="IPR054350">
    <property type="entry name" value="PurT/PurK_preATP-grasp"/>
</dbReference>
<dbReference type="InterPro" id="IPR011054">
    <property type="entry name" value="Rudment_hybrid_motif"/>
</dbReference>
<dbReference type="InterPro" id="IPR016185">
    <property type="entry name" value="PreATP-grasp_dom_sf"/>
</dbReference>
<dbReference type="InterPro" id="IPR040686">
    <property type="entry name" value="PurK_C"/>
</dbReference>
<dbReference type="Pfam" id="PF02222">
    <property type="entry name" value="ATP-grasp"/>
    <property type="match status" value="1"/>
</dbReference>
<evidence type="ECO:0000313" key="8">
    <source>
        <dbReference type="EMBL" id="MDV2886776.1"/>
    </source>
</evidence>
<feature type="binding site" evidence="5">
    <location>
        <position position="147"/>
    </location>
    <ligand>
        <name>ATP</name>
        <dbReference type="ChEBI" id="CHEBI:30616"/>
    </ligand>
</feature>
<comment type="similarity">
    <text evidence="5 6">Belongs to the PurK/PurT family.</text>
</comment>
<feature type="binding site" evidence="5">
    <location>
        <position position="107"/>
    </location>
    <ligand>
        <name>ATP</name>
        <dbReference type="ChEBI" id="CHEBI:30616"/>
    </ligand>
</feature>
<sequence length="375" mass="41048">MSKVIRPGSTIGIIGGGQLGRMLCIAAKQMGYKTAVLEPTSSSPCEGLADVLIQARYDDKEAARELAAVSDVITYEFENIDAETAALLTEEAYFPQGFKLLQTTQHRIREKDSVSSLGIEVAPYQSIKNLNDCQAAAEDIGFPAVLKTCRGGYDGKGQAVVHDEAELLKEAKRLLESGELVLEGFIPFKCEISIIVTRSTLGGVKTFPVSENIHVNSILHQSIVPARVETEWLKKAREIAETIADGLGLTGILAIEMFVTNEGEVIVNELAPRPHNSGHYTIEGCFTSQFEQHIRAICGLPLGSTHLLGATVMENILGQHLEEVISELDYLSEAKLHLYGKKEAKENRKMGHITAMGDTVEDALEKLKRRVKRMC</sequence>
<evidence type="ECO:0000256" key="3">
    <source>
        <dbReference type="ARBA" id="ARBA00022755"/>
    </source>
</evidence>
<dbReference type="InterPro" id="IPR013815">
    <property type="entry name" value="ATP_grasp_subdomain_1"/>
</dbReference>
<dbReference type="SUPFAM" id="SSF52440">
    <property type="entry name" value="PreATP-grasp domain"/>
    <property type="match status" value="1"/>
</dbReference>
<evidence type="ECO:0000256" key="5">
    <source>
        <dbReference type="HAMAP-Rule" id="MF_01928"/>
    </source>
</evidence>
<dbReference type="AlphaFoldDB" id="A0AAJ2NQL3"/>
<comment type="caution">
    <text evidence="8">The sequence shown here is derived from an EMBL/GenBank/DDBJ whole genome shotgun (WGS) entry which is preliminary data.</text>
</comment>
<dbReference type="InterPro" id="IPR003135">
    <property type="entry name" value="ATP-grasp_carboxylate-amine"/>
</dbReference>